<dbReference type="Proteomes" id="UP000193218">
    <property type="component" value="Unassembled WGS sequence"/>
</dbReference>
<feature type="transmembrane region" description="Helical" evidence="8">
    <location>
        <begin position="316"/>
        <end position="336"/>
    </location>
</feature>
<organism evidence="9 10">
    <name type="scientific">Kockovaella imperatae</name>
    <dbReference type="NCBI Taxonomy" id="4999"/>
    <lineage>
        <taxon>Eukaryota</taxon>
        <taxon>Fungi</taxon>
        <taxon>Dikarya</taxon>
        <taxon>Basidiomycota</taxon>
        <taxon>Agaricomycotina</taxon>
        <taxon>Tremellomycetes</taxon>
        <taxon>Tremellales</taxon>
        <taxon>Cuniculitremaceae</taxon>
        <taxon>Kockovaella</taxon>
    </lineage>
</organism>
<protein>
    <submittedName>
        <fullName evidence="9">Zinc/iron permease</fullName>
    </submittedName>
</protein>
<dbReference type="OrthoDB" id="448280at2759"/>
<evidence type="ECO:0000256" key="5">
    <source>
        <dbReference type="ARBA" id="ARBA00022989"/>
    </source>
</evidence>
<feature type="transmembrane region" description="Helical" evidence="8">
    <location>
        <begin position="73"/>
        <end position="95"/>
    </location>
</feature>
<keyword evidence="10" id="KW-1185">Reference proteome</keyword>
<dbReference type="NCBIfam" id="TIGR00820">
    <property type="entry name" value="zip"/>
    <property type="match status" value="1"/>
</dbReference>
<dbReference type="PANTHER" id="PTHR11040:SF32">
    <property type="entry name" value="ZINC-REGULATED TRANSPORTER 1"/>
    <property type="match status" value="1"/>
</dbReference>
<comment type="similarity">
    <text evidence="2 8">Belongs to the ZIP transporter (TC 2.A.5) family.</text>
</comment>
<feature type="transmembrane region" description="Helical" evidence="8">
    <location>
        <begin position="212"/>
        <end position="234"/>
    </location>
</feature>
<evidence type="ECO:0000256" key="3">
    <source>
        <dbReference type="ARBA" id="ARBA00022448"/>
    </source>
</evidence>
<dbReference type="InterPro" id="IPR003689">
    <property type="entry name" value="ZIP"/>
</dbReference>
<dbReference type="EMBL" id="NBSH01000004">
    <property type="protein sequence ID" value="ORX38743.1"/>
    <property type="molecule type" value="Genomic_DNA"/>
</dbReference>
<feature type="transmembrane region" description="Helical" evidence="8">
    <location>
        <begin position="115"/>
        <end position="137"/>
    </location>
</feature>
<dbReference type="InterPro" id="IPR004698">
    <property type="entry name" value="Zn/Fe_permease_fun/pln"/>
</dbReference>
<dbReference type="Pfam" id="PF02535">
    <property type="entry name" value="Zip"/>
    <property type="match status" value="1"/>
</dbReference>
<evidence type="ECO:0000256" key="1">
    <source>
        <dbReference type="ARBA" id="ARBA00004141"/>
    </source>
</evidence>
<keyword evidence="5 8" id="KW-1133">Transmembrane helix</keyword>
<dbReference type="InParanoid" id="A0A1Y1UL08"/>
<evidence type="ECO:0000313" key="10">
    <source>
        <dbReference type="Proteomes" id="UP000193218"/>
    </source>
</evidence>
<sequence>MSAPNFGLADPTHVDLTTASQHDVLCYLFYTPNDYKGYLGARVSSIFVILVVSSFVTFFPVAAARVPKLKIPIYVYLFARYFGSGVIVATGFVHLLDPAYYEIGTFTCVGSAPGWIQYSWPPAFAMFAGVVTFLLDFAADRYVEKKYGITFMGSHSVTTQANCDAGGVDLHTISRRPSMEEKQVAPREEPDLEAVDRLGKDRLDDLGFKQQITAFLVLEFGVIFHSVIIGLTLGSAGNEFVILYVVIIFHQSFEGMGIGARLSGIPFPRKYHWMPWALCAAYGLTTPISIAIGLAVRTTFNPNGYTANIVQGVLDALSGGILIYTGFVELLARDFLFNPDRVKDDRKLAFMVVCVCAGAGLMAFLGKWI</sequence>
<evidence type="ECO:0000256" key="8">
    <source>
        <dbReference type="RuleBase" id="RU362088"/>
    </source>
</evidence>
<keyword evidence="7 8" id="KW-0472">Membrane</keyword>
<evidence type="ECO:0000256" key="7">
    <source>
        <dbReference type="ARBA" id="ARBA00023136"/>
    </source>
</evidence>
<feature type="transmembrane region" description="Helical" evidence="8">
    <location>
        <begin position="274"/>
        <end position="296"/>
    </location>
</feature>
<name>A0A1Y1UL08_9TREE</name>
<comment type="subcellular location">
    <subcellularLocation>
        <location evidence="1 8">Membrane</location>
        <topology evidence="1 8">Multi-pass membrane protein</topology>
    </subcellularLocation>
</comment>
<reference evidence="9 10" key="1">
    <citation type="submission" date="2017-03" db="EMBL/GenBank/DDBJ databases">
        <title>Widespread Adenine N6-methylation of Active Genes in Fungi.</title>
        <authorList>
            <consortium name="DOE Joint Genome Institute"/>
            <person name="Mondo S.J."/>
            <person name="Dannebaum R.O."/>
            <person name="Kuo R.C."/>
            <person name="Louie K.B."/>
            <person name="Bewick A.J."/>
            <person name="Labutti K."/>
            <person name="Haridas S."/>
            <person name="Kuo A."/>
            <person name="Salamov A."/>
            <person name="Ahrendt S.R."/>
            <person name="Lau R."/>
            <person name="Bowen B.P."/>
            <person name="Lipzen A."/>
            <person name="Sullivan W."/>
            <person name="Andreopoulos W.B."/>
            <person name="Clum A."/>
            <person name="Lindquist E."/>
            <person name="Daum C."/>
            <person name="Northen T.R."/>
            <person name="Ramamoorthy G."/>
            <person name="Schmitz R.J."/>
            <person name="Gryganskyi A."/>
            <person name="Culley D."/>
            <person name="Magnuson J."/>
            <person name="James T.Y."/>
            <person name="O'Malley M.A."/>
            <person name="Stajich J.E."/>
            <person name="Spatafora J.W."/>
            <person name="Visel A."/>
            <person name="Grigoriev I.V."/>
        </authorList>
    </citation>
    <scope>NUCLEOTIDE SEQUENCE [LARGE SCALE GENOMIC DNA]</scope>
    <source>
        <strain evidence="9 10">NRRL Y-17943</strain>
    </source>
</reference>
<dbReference type="FunCoup" id="A0A1Y1UL08">
    <property type="interactions" value="223"/>
</dbReference>
<dbReference type="GO" id="GO:0000006">
    <property type="term" value="F:high-affinity zinc transmembrane transporter activity"/>
    <property type="evidence" value="ECO:0007669"/>
    <property type="project" value="TreeGrafter"/>
</dbReference>
<evidence type="ECO:0000256" key="6">
    <source>
        <dbReference type="ARBA" id="ARBA00023065"/>
    </source>
</evidence>
<dbReference type="GO" id="GO:0071578">
    <property type="term" value="P:zinc ion import across plasma membrane"/>
    <property type="evidence" value="ECO:0007669"/>
    <property type="project" value="TreeGrafter"/>
</dbReference>
<gene>
    <name evidence="9" type="ORF">BD324DRAFT_622163</name>
</gene>
<comment type="caution">
    <text evidence="9">The sequence shown here is derived from an EMBL/GenBank/DDBJ whole genome shotgun (WGS) entry which is preliminary data.</text>
</comment>
<dbReference type="AlphaFoldDB" id="A0A1Y1UL08"/>
<feature type="transmembrane region" description="Helical" evidence="8">
    <location>
        <begin position="348"/>
        <end position="366"/>
    </location>
</feature>
<accession>A0A1Y1UL08</accession>
<comment type="caution">
    <text evidence="8">Lacks conserved residue(s) required for the propagation of feature annotation.</text>
</comment>
<proteinExistence type="inferred from homology"/>
<dbReference type="GO" id="GO:0005886">
    <property type="term" value="C:plasma membrane"/>
    <property type="evidence" value="ECO:0007669"/>
    <property type="project" value="TreeGrafter"/>
</dbReference>
<dbReference type="STRING" id="4999.A0A1Y1UL08"/>
<dbReference type="PANTHER" id="PTHR11040">
    <property type="entry name" value="ZINC/IRON TRANSPORTER"/>
    <property type="match status" value="1"/>
</dbReference>
<evidence type="ECO:0000313" key="9">
    <source>
        <dbReference type="EMBL" id="ORX38743.1"/>
    </source>
</evidence>
<evidence type="ECO:0000256" key="4">
    <source>
        <dbReference type="ARBA" id="ARBA00022692"/>
    </source>
</evidence>
<keyword evidence="3 8" id="KW-0813">Transport</keyword>
<evidence type="ECO:0000256" key="2">
    <source>
        <dbReference type="ARBA" id="ARBA00006939"/>
    </source>
</evidence>
<keyword evidence="4 8" id="KW-0812">Transmembrane</keyword>
<keyword evidence="6 8" id="KW-0406">Ion transport</keyword>
<dbReference type="RefSeq" id="XP_021872665.1">
    <property type="nucleotide sequence ID" value="XM_022015446.1"/>
</dbReference>
<feature type="transmembrane region" description="Helical" evidence="8">
    <location>
        <begin position="39"/>
        <end position="61"/>
    </location>
</feature>
<dbReference type="GeneID" id="33557255"/>